<dbReference type="STRING" id="6185.A0A094ZMA3"/>
<feature type="region of interest" description="Disordered" evidence="1">
    <location>
        <begin position="54"/>
        <end position="74"/>
    </location>
</feature>
<sequence length="120" mass="14136">MLNIYWPDTISNSLQWKKTNQLPSEEEIRKRRSRWIGNRLRKAANCTTKQSLTWNPEGKLKRGKPLHRQSEADSKRMNNNWKGLLRIELSGKWLWVAYSPPQGVTSVNYIIIIIITSHHK</sequence>
<dbReference type="AlphaFoldDB" id="A0A094ZMA3"/>
<name>A0A094ZMA3_SCHHA</name>
<evidence type="ECO:0000313" key="2">
    <source>
        <dbReference type="EMBL" id="KGB34114.1"/>
    </source>
</evidence>
<evidence type="ECO:0000256" key="1">
    <source>
        <dbReference type="SAM" id="MobiDB-lite"/>
    </source>
</evidence>
<gene>
    <name evidence="2" type="ORF">MS3_02326</name>
</gene>
<organism evidence="2">
    <name type="scientific">Schistosoma haematobium</name>
    <name type="common">Blood fluke</name>
    <dbReference type="NCBI Taxonomy" id="6185"/>
    <lineage>
        <taxon>Eukaryota</taxon>
        <taxon>Metazoa</taxon>
        <taxon>Spiralia</taxon>
        <taxon>Lophotrochozoa</taxon>
        <taxon>Platyhelminthes</taxon>
        <taxon>Trematoda</taxon>
        <taxon>Digenea</taxon>
        <taxon>Strigeidida</taxon>
        <taxon>Schistosomatoidea</taxon>
        <taxon>Schistosomatidae</taxon>
        <taxon>Schistosoma</taxon>
    </lineage>
</organism>
<accession>A0A094ZMA3</accession>
<dbReference type="EMBL" id="KL250589">
    <property type="protein sequence ID" value="KGB34114.1"/>
    <property type="molecule type" value="Genomic_DNA"/>
</dbReference>
<protein>
    <submittedName>
        <fullName evidence="2">Uncharacterized protein</fullName>
    </submittedName>
</protein>
<proteinExistence type="predicted"/>
<reference evidence="2" key="1">
    <citation type="journal article" date="2012" name="Nat. Genet.">
        <title>Whole-genome sequence of Schistosoma haematobium.</title>
        <authorList>
            <person name="Young N.D."/>
            <person name="Jex A.R."/>
            <person name="Li B."/>
            <person name="Liu S."/>
            <person name="Yang L."/>
            <person name="Xiong Z."/>
            <person name="Li Y."/>
            <person name="Cantacessi C."/>
            <person name="Hall R.S."/>
            <person name="Xu X."/>
            <person name="Chen F."/>
            <person name="Wu X."/>
            <person name="Zerlotini A."/>
            <person name="Oliveira G."/>
            <person name="Hofmann A."/>
            <person name="Zhang G."/>
            <person name="Fang X."/>
            <person name="Kang Y."/>
            <person name="Campbell B.E."/>
            <person name="Loukas A."/>
            <person name="Ranganathan S."/>
            <person name="Rollinson D."/>
            <person name="Rinaldi G."/>
            <person name="Brindley P.J."/>
            <person name="Yang H."/>
            <person name="Wang J."/>
            <person name="Wang J."/>
            <person name="Gasser R.B."/>
        </authorList>
    </citation>
    <scope>NUCLEOTIDE SEQUENCE [LARGE SCALE GENOMIC DNA]</scope>
</reference>